<feature type="short sequence motif" description="Interaction with polymerase core subunit RpoC" evidence="6">
    <location>
        <begin position="630"/>
        <end position="633"/>
    </location>
</feature>
<feature type="compositionally biased region" description="Polar residues" evidence="7">
    <location>
        <begin position="1"/>
        <end position="12"/>
    </location>
</feature>
<keyword evidence="4 6" id="KW-0238">DNA-binding</keyword>
<organism evidence="10 11">
    <name type="scientific">Keguizhuia sedimenti</name>
    <dbReference type="NCBI Taxonomy" id="3064264"/>
    <lineage>
        <taxon>Bacteria</taxon>
        <taxon>Pseudomonadati</taxon>
        <taxon>Pseudomonadota</taxon>
        <taxon>Betaproteobacteria</taxon>
        <taxon>Burkholderiales</taxon>
        <taxon>Oxalobacteraceae</taxon>
        <taxon>Keguizhuia</taxon>
    </lineage>
</organism>
<comment type="subcellular location">
    <subcellularLocation>
        <location evidence="6">Cytoplasm</location>
    </subcellularLocation>
</comment>
<dbReference type="CDD" id="cd06171">
    <property type="entry name" value="Sigma70_r4"/>
    <property type="match status" value="1"/>
</dbReference>
<dbReference type="EMBL" id="JAUYVH010000024">
    <property type="protein sequence ID" value="MDQ9172393.1"/>
    <property type="molecule type" value="Genomic_DNA"/>
</dbReference>
<evidence type="ECO:0000256" key="5">
    <source>
        <dbReference type="ARBA" id="ARBA00023163"/>
    </source>
</evidence>
<feature type="region of interest" description="Disordered" evidence="7">
    <location>
        <begin position="196"/>
        <end position="219"/>
    </location>
</feature>
<dbReference type="PANTHER" id="PTHR30603">
    <property type="entry name" value="RNA POLYMERASE SIGMA FACTOR RPO"/>
    <property type="match status" value="1"/>
</dbReference>
<dbReference type="NCBIfam" id="TIGR02937">
    <property type="entry name" value="sigma70-ECF"/>
    <property type="match status" value="1"/>
</dbReference>
<dbReference type="PROSITE" id="PS00716">
    <property type="entry name" value="SIGMA70_2"/>
    <property type="match status" value="1"/>
</dbReference>
<keyword evidence="1 6" id="KW-0963">Cytoplasm</keyword>
<feature type="region of interest" description="Sigma-70 factor domain-2" evidence="6">
    <location>
        <begin position="606"/>
        <end position="676"/>
    </location>
</feature>
<dbReference type="Pfam" id="PF04539">
    <property type="entry name" value="Sigma70_r3"/>
    <property type="match status" value="1"/>
</dbReference>
<dbReference type="InterPro" id="IPR013325">
    <property type="entry name" value="RNA_pol_sigma_r2"/>
</dbReference>
<dbReference type="InterPro" id="IPR007631">
    <property type="entry name" value="RNA_pol_sigma_70_non-ess"/>
</dbReference>
<evidence type="ECO:0000259" key="8">
    <source>
        <dbReference type="PROSITE" id="PS00715"/>
    </source>
</evidence>
<reference evidence="10 11" key="1">
    <citation type="submission" date="2023-08" db="EMBL/GenBank/DDBJ databases">
        <title>Oxalobacteraceae gen .nov., isolated from river sludge outside the plant.</title>
        <authorList>
            <person name="Zhao S.Y."/>
        </authorList>
    </citation>
    <scope>NUCLEOTIDE SEQUENCE [LARGE SCALE GENOMIC DNA]</scope>
    <source>
        <strain evidence="10 11">R-40</strain>
    </source>
</reference>
<dbReference type="InterPro" id="IPR000943">
    <property type="entry name" value="RNA_pol_sigma70"/>
</dbReference>
<dbReference type="InterPro" id="IPR007630">
    <property type="entry name" value="RNA_pol_sigma70_r4"/>
</dbReference>
<dbReference type="NCBIfam" id="TIGR02393">
    <property type="entry name" value="RpoD_Cterm"/>
    <property type="match status" value="1"/>
</dbReference>
<feature type="region of interest" description="Sigma-70 factor domain-4" evidence="6">
    <location>
        <begin position="774"/>
        <end position="827"/>
    </location>
</feature>
<dbReference type="InterPro" id="IPR036388">
    <property type="entry name" value="WH-like_DNA-bd_sf"/>
</dbReference>
<dbReference type="InterPro" id="IPR042189">
    <property type="entry name" value="RNA_pol_sigma_70_r1_1_sf"/>
</dbReference>
<comment type="function">
    <text evidence="6">Sigma factors are initiation factors that promote the attachment of RNA polymerase to specific initiation sites and are then released. This sigma factor is the primary sigma factor during exponential growth.</text>
</comment>
<comment type="similarity">
    <text evidence="6">Belongs to the sigma-70 factor family. RpoD/SigA subfamily.</text>
</comment>
<keyword evidence="2 6" id="KW-0805">Transcription regulation</keyword>
<protein>
    <recommendedName>
        <fullName evidence="6">RNA polymerase sigma factor RpoD</fullName>
    </recommendedName>
    <alternativeName>
        <fullName evidence="6">Sigma-70</fullName>
    </alternativeName>
</protein>
<dbReference type="Pfam" id="PF04542">
    <property type="entry name" value="Sigma70_r2"/>
    <property type="match status" value="1"/>
</dbReference>
<dbReference type="PRINTS" id="PR00046">
    <property type="entry name" value="SIGMA70FCT"/>
</dbReference>
<feature type="domain" description="RNA polymerase sigma-70" evidence="9">
    <location>
        <begin position="799"/>
        <end position="825"/>
    </location>
</feature>
<dbReference type="Pfam" id="PF04545">
    <property type="entry name" value="Sigma70_r4"/>
    <property type="match status" value="1"/>
</dbReference>
<evidence type="ECO:0000313" key="10">
    <source>
        <dbReference type="EMBL" id="MDQ9172393.1"/>
    </source>
</evidence>
<dbReference type="PROSITE" id="PS00715">
    <property type="entry name" value="SIGMA70_1"/>
    <property type="match status" value="1"/>
</dbReference>
<dbReference type="InterPro" id="IPR014284">
    <property type="entry name" value="RNA_pol_sigma-70_dom"/>
</dbReference>
<dbReference type="InterPro" id="IPR012760">
    <property type="entry name" value="RNA_pol_sigma_RpoD_C"/>
</dbReference>
<dbReference type="SUPFAM" id="SSF88946">
    <property type="entry name" value="Sigma2 domain of RNA polymerase sigma factors"/>
    <property type="match status" value="1"/>
</dbReference>
<keyword evidence="11" id="KW-1185">Reference proteome</keyword>
<dbReference type="InterPro" id="IPR007127">
    <property type="entry name" value="RNA_pol_sigma_70_r1_1"/>
</dbReference>
<evidence type="ECO:0000256" key="6">
    <source>
        <dbReference type="HAMAP-Rule" id="MF_00963"/>
    </source>
</evidence>
<dbReference type="HAMAP" id="MF_00963">
    <property type="entry name" value="Sigma70_RpoD_SigA"/>
    <property type="match status" value="1"/>
</dbReference>
<dbReference type="InterPro" id="IPR050239">
    <property type="entry name" value="Sigma-70_RNA_pol_init_factors"/>
</dbReference>
<feature type="domain" description="RNA polymerase sigma-70" evidence="8">
    <location>
        <begin position="630"/>
        <end position="643"/>
    </location>
</feature>
<dbReference type="Pfam" id="PF00140">
    <property type="entry name" value="Sigma70_r1_2"/>
    <property type="match status" value="1"/>
</dbReference>
<dbReference type="Gene3D" id="1.10.601.10">
    <property type="entry name" value="RNA Polymerase Primary Sigma Factor"/>
    <property type="match status" value="1"/>
</dbReference>
<feature type="region of interest" description="Disordered" evidence="7">
    <location>
        <begin position="112"/>
        <end position="131"/>
    </location>
</feature>
<dbReference type="SUPFAM" id="SSF88659">
    <property type="entry name" value="Sigma3 and sigma4 domains of RNA polymerase sigma factors"/>
    <property type="match status" value="2"/>
</dbReference>
<keyword evidence="5 6" id="KW-0804">Transcription</keyword>
<dbReference type="NCBIfam" id="NF004208">
    <property type="entry name" value="PRK05658.1"/>
    <property type="match status" value="1"/>
</dbReference>
<dbReference type="InterPro" id="IPR028630">
    <property type="entry name" value="Sigma70_RpoD"/>
</dbReference>
<gene>
    <name evidence="6 10" type="primary">rpoD</name>
    <name evidence="10" type="ORF">Q8A64_18460</name>
</gene>
<dbReference type="InterPro" id="IPR007624">
    <property type="entry name" value="RNA_pol_sigma70_r3"/>
</dbReference>
<name>A0ABU1BTQ1_9BURK</name>
<dbReference type="InterPro" id="IPR007627">
    <property type="entry name" value="RNA_pol_sigma70_r2"/>
</dbReference>
<evidence type="ECO:0000259" key="9">
    <source>
        <dbReference type="PROSITE" id="PS00716"/>
    </source>
</evidence>
<evidence type="ECO:0000256" key="3">
    <source>
        <dbReference type="ARBA" id="ARBA00023082"/>
    </source>
</evidence>
<evidence type="ECO:0000256" key="4">
    <source>
        <dbReference type="ARBA" id="ARBA00023125"/>
    </source>
</evidence>
<comment type="subunit">
    <text evidence="6">Interacts transiently with the RNA polymerase catalytic core.</text>
</comment>
<evidence type="ECO:0000256" key="7">
    <source>
        <dbReference type="SAM" id="MobiDB-lite"/>
    </source>
</evidence>
<dbReference type="InterPro" id="IPR009042">
    <property type="entry name" value="RNA_pol_sigma70_r1_2"/>
</dbReference>
<feature type="compositionally biased region" description="Acidic residues" evidence="7">
    <location>
        <begin position="401"/>
        <end position="424"/>
    </location>
</feature>
<dbReference type="InterPro" id="IPR013324">
    <property type="entry name" value="RNA_pol_sigma_r3/r4-like"/>
</dbReference>
<feature type="region of interest" description="Sigma-70 factor domain-3" evidence="6">
    <location>
        <begin position="685"/>
        <end position="761"/>
    </location>
</feature>
<accession>A0ABU1BTQ1</accession>
<evidence type="ECO:0000256" key="1">
    <source>
        <dbReference type="ARBA" id="ARBA00022490"/>
    </source>
</evidence>
<proteinExistence type="inferred from homology"/>
<dbReference type="Proteomes" id="UP001225596">
    <property type="component" value="Unassembled WGS sequence"/>
</dbReference>
<dbReference type="Gene3D" id="1.10.10.10">
    <property type="entry name" value="Winged helix-like DNA-binding domain superfamily/Winged helix DNA-binding domain"/>
    <property type="match status" value="2"/>
</dbReference>
<evidence type="ECO:0000313" key="11">
    <source>
        <dbReference type="Proteomes" id="UP001225596"/>
    </source>
</evidence>
<sequence>MTQNAKTLTLTARPTLAGLPKPTLPDQERTLTHAADPVQAPTTVRVITKRRSRLADNRPDAAPLSAPLTGIDVSPAMPAAAARPKAVVLRKPTETPAAAIEPGERALAVPAEPKAVAGSKSAEKPAAANEPGERVLATSIVATTDASTLAAIDTSSYALPATKVAARRGRRPAEFQPEDEEIAALNAVERVEMRAASRSKARQGTCKNADESALTDNEKNNLEAQREKLSTLIGVGHSQGYLTYTQINDHLPDEVTSSDAIEGLVASLAEMGITVYEQAPDAEALLLSENAIATASDDDAEAAVATALSAVNPDFGRTTDPVRMYMREMASAALLTRQQEIDIARRIEDGLKDMMQAIAACPATIAEVLHLAHNIETGQMSIEDAVDGIVDAQAALVPEGLAEEASSEEDADPAEELPEIDDDTPVAGAAGMSEKEIAALRRNALAIFSGIEREFGHMNAARAQEGYGCADYLAAKEAIIGDVLKVRFAAKTIEKLCNALRERMAALRQIEKQILDIAVNKCGMPRVRFIQAFPGNETRLGWVDAEVAGGHVYSATLARQSPAIQALQSKLIELEKQVQMPLADLRKINQQMVTGEMKARKAKREMTEANLRLVISIAKKYVNRGLQFLDLIQEGNIGLLRAVDKFEYRRGYKFSTYATWWIRQAITRAIADQARTIRVPVHMIETINKMNRISRQVLMETGSEPDAAALAAKMGIPEAKVREVMKIAKEPVSMDVPVGDDGDALLGDFIQDDATLAPDDAAMRASMHAVIKEVLDSLPPREAKVMRMRYGIDMASDHTLEEVGARFNVTRERIRQIETKALTMLRHASRSDRLRTLLDKG</sequence>
<dbReference type="Pfam" id="PF03979">
    <property type="entry name" value="Sigma70_r1_1"/>
    <property type="match status" value="1"/>
</dbReference>
<dbReference type="PANTHER" id="PTHR30603:SF60">
    <property type="entry name" value="RNA POLYMERASE SIGMA FACTOR RPOD"/>
    <property type="match status" value="1"/>
</dbReference>
<feature type="DNA-binding region" description="H-T-H motif" evidence="6">
    <location>
        <begin position="800"/>
        <end position="819"/>
    </location>
</feature>
<feature type="region of interest" description="Disordered" evidence="7">
    <location>
        <begin position="400"/>
        <end position="426"/>
    </location>
</feature>
<comment type="caution">
    <text evidence="10">The sequence shown here is derived from an EMBL/GenBank/DDBJ whole genome shotgun (WGS) entry which is preliminary data.</text>
</comment>
<dbReference type="Pfam" id="PF04546">
    <property type="entry name" value="Sigma70_ner"/>
    <property type="match status" value="1"/>
</dbReference>
<keyword evidence="3 6" id="KW-0731">Sigma factor</keyword>
<feature type="region of interest" description="Disordered" evidence="7">
    <location>
        <begin position="1"/>
        <end position="41"/>
    </location>
</feature>
<dbReference type="Gene3D" id="1.10.220.120">
    <property type="entry name" value="Sigma-70 factor, region 1.1"/>
    <property type="match status" value="1"/>
</dbReference>
<dbReference type="RefSeq" id="WP_338438446.1">
    <property type="nucleotide sequence ID" value="NZ_JAUYVH010000024.1"/>
</dbReference>
<evidence type="ECO:0000256" key="2">
    <source>
        <dbReference type="ARBA" id="ARBA00023015"/>
    </source>
</evidence>